<feature type="compositionally biased region" description="Low complexity" evidence="5">
    <location>
        <begin position="249"/>
        <end position="261"/>
    </location>
</feature>
<accession>A0A317SGT3</accession>
<keyword evidence="3 6" id="KW-1133">Transmembrane helix</keyword>
<evidence type="ECO:0000313" key="8">
    <source>
        <dbReference type="EMBL" id="PWW73635.1"/>
    </source>
</evidence>
<reference evidence="8 9" key="1">
    <citation type="submission" date="2018-03" db="EMBL/GenBank/DDBJ databases">
        <title>Genomes of Pezizomycetes fungi and the evolution of truffles.</title>
        <authorList>
            <person name="Murat C."/>
            <person name="Payen T."/>
            <person name="Noel B."/>
            <person name="Kuo A."/>
            <person name="Martin F.M."/>
        </authorList>
    </citation>
    <scope>NUCLEOTIDE SEQUENCE [LARGE SCALE GENOMIC DNA]</scope>
    <source>
        <strain evidence="8">091103-1</strain>
    </source>
</reference>
<dbReference type="STRING" id="42249.A0A317SGT3"/>
<feature type="transmembrane region" description="Helical" evidence="6">
    <location>
        <begin position="12"/>
        <end position="32"/>
    </location>
</feature>
<evidence type="ECO:0000256" key="4">
    <source>
        <dbReference type="ARBA" id="ARBA00023136"/>
    </source>
</evidence>
<evidence type="ECO:0000313" key="9">
    <source>
        <dbReference type="Proteomes" id="UP000246991"/>
    </source>
</evidence>
<gene>
    <name evidence="8" type="ORF">C7212DRAFT_365749</name>
</gene>
<dbReference type="PANTHER" id="PTHR37451:SF1">
    <property type="entry name" value="MARVEL DOMAIN-CONTAINING PROTEIN"/>
    <property type="match status" value="1"/>
</dbReference>
<dbReference type="AlphaFoldDB" id="A0A317SGT3"/>
<comment type="caution">
    <text evidence="8">The sequence shown here is derived from an EMBL/GenBank/DDBJ whole genome shotgun (WGS) entry which is preliminary data.</text>
</comment>
<keyword evidence="9" id="KW-1185">Reference proteome</keyword>
<evidence type="ECO:0000256" key="5">
    <source>
        <dbReference type="SAM" id="MobiDB-lite"/>
    </source>
</evidence>
<feature type="transmembrane region" description="Helical" evidence="6">
    <location>
        <begin position="126"/>
        <end position="146"/>
    </location>
</feature>
<organism evidence="8 9">
    <name type="scientific">Tuber magnatum</name>
    <name type="common">white Piedmont truffle</name>
    <dbReference type="NCBI Taxonomy" id="42249"/>
    <lineage>
        <taxon>Eukaryota</taxon>
        <taxon>Fungi</taxon>
        <taxon>Dikarya</taxon>
        <taxon>Ascomycota</taxon>
        <taxon>Pezizomycotina</taxon>
        <taxon>Pezizomycetes</taxon>
        <taxon>Pezizales</taxon>
        <taxon>Tuberaceae</taxon>
        <taxon>Tuber</taxon>
    </lineage>
</organism>
<feature type="domain" description="MARVEL" evidence="7">
    <location>
        <begin position="12"/>
        <end position="99"/>
    </location>
</feature>
<evidence type="ECO:0000256" key="6">
    <source>
        <dbReference type="SAM" id="Phobius"/>
    </source>
</evidence>
<name>A0A317SGT3_9PEZI</name>
<comment type="subcellular location">
    <subcellularLocation>
        <location evidence="1">Membrane</location>
        <topology evidence="1">Multi-pass membrane protein</topology>
    </subcellularLocation>
</comment>
<proteinExistence type="predicted"/>
<feature type="region of interest" description="Disordered" evidence="5">
    <location>
        <begin position="234"/>
        <end position="285"/>
    </location>
</feature>
<protein>
    <recommendedName>
        <fullName evidence="7">MARVEL domain-containing protein</fullName>
    </recommendedName>
</protein>
<evidence type="ECO:0000256" key="2">
    <source>
        <dbReference type="ARBA" id="ARBA00022692"/>
    </source>
</evidence>
<dbReference type="Pfam" id="PF01284">
    <property type="entry name" value="MARVEL"/>
    <property type="match status" value="1"/>
</dbReference>
<evidence type="ECO:0000256" key="1">
    <source>
        <dbReference type="ARBA" id="ARBA00004141"/>
    </source>
</evidence>
<feature type="transmembrane region" description="Helical" evidence="6">
    <location>
        <begin position="100"/>
        <end position="119"/>
    </location>
</feature>
<evidence type="ECO:0000259" key="7">
    <source>
        <dbReference type="Pfam" id="PF01284"/>
    </source>
</evidence>
<dbReference type="PANTHER" id="PTHR37451">
    <property type="entry name" value="MARVEL DOMAIN"/>
    <property type="match status" value="1"/>
</dbReference>
<evidence type="ECO:0000256" key="3">
    <source>
        <dbReference type="ARBA" id="ARBA00022989"/>
    </source>
</evidence>
<keyword evidence="4 6" id="KW-0472">Membrane</keyword>
<dbReference type="EMBL" id="PYWC01000076">
    <property type="protein sequence ID" value="PWW73635.1"/>
    <property type="molecule type" value="Genomic_DNA"/>
</dbReference>
<dbReference type="InterPro" id="IPR008253">
    <property type="entry name" value="Marvel"/>
</dbReference>
<feature type="transmembrane region" description="Helical" evidence="6">
    <location>
        <begin position="73"/>
        <end position="94"/>
    </location>
</feature>
<dbReference type="OrthoDB" id="5416830at2759"/>
<dbReference type="Proteomes" id="UP000246991">
    <property type="component" value="Unassembled WGS sequence"/>
</dbReference>
<sequence>MKDYRWNTVSFLLLRISQLVLGVIVLGISAYFVSKYEECRDRYVAFTLAVGGLTLLWMAAALSLFYTSNLLPLAAIIADVVLAVAYIVSIATIADDNPDAIAGSCTFYTFTLWSTYTYVFEDCNTLRGVFGILILEMLTFIGAIIWDGIVLYQNRHGGVGGAEVAAHNAMHGGGQEAAMGGMYGMPKPVMDAANGENYGPQTYLPQYQPTNSPIYPAQFASPAAPYDPYMPPPTLPQQAVMMPHHQHQQIHQVQQHQQQQSPHHHHQQQQKYDGPAQYELGGGGH</sequence>
<feature type="transmembrane region" description="Helical" evidence="6">
    <location>
        <begin position="44"/>
        <end position="66"/>
    </location>
</feature>
<keyword evidence="2 6" id="KW-0812">Transmembrane</keyword>